<name>X0Z0X4_9ZZZZ</name>
<comment type="caution">
    <text evidence="1">The sequence shown here is derived from an EMBL/GenBank/DDBJ whole genome shotgun (WGS) entry which is preliminary data.</text>
</comment>
<protein>
    <submittedName>
        <fullName evidence="1">Uncharacterized protein</fullName>
    </submittedName>
</protein>
<dbReference type="AlphaFoldDB" id="X0Z0X4"/>
<accession>X0Z0X4</accession>
<gene>
    <name evidence="1" type="ORF">S01H4_16235</name>
</gene>
<reference evidence="1" key="1">
    <citation type="journal article" date="2014" name="Front. Microbiol.">
        <title>High frequency of phylogenetically diverse reductive dehalogenase-homologous genes in deep subseafloor sedimentary metagenomes.</title>
        <authorList>
            <person name="Kawai M."/>
            <person name="Futagami T."/>
            <person name="Toyoda A."/>
            <person name="Takaki Y."/>
            <person name="Nishi S."/>
            <person name="Hori S."/>
            <person name="Arai W."/>
            <person name="Tsubouchi T."/>
            <person name="Morono Y."/>
            <person name="Uchiyama I."/>
            <person name="Ito T."/>
            <person name="Fujiyama A."/>
            <person name="Inagaki F."/>
            <person name="Takami H."/>
        </authorList>
    </citation>
    <scope>NUCLEOTIDE SEQUENCE</scope>
    <source>
        <strain evidence="1">Expedition CK06-06</strain>
    </source>
</reference>
<dbReference type="EMBL" id="BART01007109">
    <property type="protein sequence ID" value="GAG54143.1"/>
    <property type="molecule type" value="Genomic_DNA"/>
</dbReference>
<sequence length="112" mass="12505">MIKITLLVSRVWFPPDQSNKVAKAYVDFLKDNPPDKTIEKTIAIAVGSDEDGTLLVYGIGEIMKGMESKALKRTTQQNLFMASKIDGLKYKAEIFLDFTEAYKILGMTAPEV</sequence>
<proteinExistence type="predicted"/>
<organism evidence="1">
    <name type="scientific">marine sediment metagenome</name>
    <dbReference type="NCBI Taxonomy" id="412755"/>
    <lineage>
        <taxon>unclassified sequences</taxon>
        <taxon>metagenomes</taxon>
        <taxon>ecological metagenomes</taxon>
    </lineage>
</organism>
<evidence type="ECO:0000313" key="1">
    <source>
        <dbReference type="EMBL" id="GAG54143.1"/>
    </source>
</evidence>